<evidence type="ECO:0000313" key="1">
    <source>
        <dbReference type="EMBL" id="RPA75143.1"/>
    </source>
</evidence>
<name>A0A3N4HMU2_ASCIM</name>
<organism evidence="1 2">
    <name type="scientific">Ascobolus immersus RN42</name>
    <dbReference type="NCBI Taxonomy" id="1160509"/>
    <lineage>
        <taxon>Eukaryota</taxon>
        <taxon>Fungi</taxon>
        <taxon>Dikarya</taxon>
        <taxon>Ascomycota</taxon>
        <taxon>Pezizomycotina</taxon>
        <taxon>Pezizomycetes</taxon>
        <taxon>Pezizales</taxon>
        <taxon>Ascobolaceae</taxon>
        <taxon>Ascobolus</taxon>
    </lineage>
</organism>
<proteinExistence type="predicted"/>
<gene>
    <name evidence="1" type="ORF">BJ508DRAFT_332426</name>
</gene>
<dbReference type="AlphaFoldDB" id="A0A3N4HMU2"/>
<evidence type="ECO:0000313" key="2">
    <source>
        <dbReference type="Proteomes" id="UP000275078"/>
    </source>
</evidence>
<sequence length="179" mass="19710">MNQRKQRCIDASMVETCKVVTNSKEEFAMGNSEPAVEDLNLVEGRKAQIVASCSAASSEPNDDLLLPDLLLFKKTLHDQPNILEQPWILAVDALDEENRMSGILHGQPDKKRLQIMAEFIANGITDSKPLLKVEANDLRQETPKKVSQVDNESGSNIDVMILGFAVYMAEELAAPSVST</sequence>
<accession>A0A3N4HMU2</accession>
<dbReference type="EMBL" id="ML119771">
    <property type="protein sequence ID" value="RPA75143.1"/>
    <property type="molecule type" value="Genomic_DNA"/>
</dbReference>
<dbReference type="Proteomes" id="UP000275078">
    <property type="component" value="Unassembled WGS sequence"/>
</dbReference>
<keyword evidence="2" id="KW-1185">Reference proteome</keyword>
<protein>
    <submittedName>
        <fullName evidence="1">Uncharacterized protein</fullName>
    </submittedName>
</protein>
<reference evidence="1 2" key="1">
    <citation type="journal article" date="2018" name="Nat. Ecol. Evol.">
        <title>Pezizomycetes genomes reveal the molecular basis of ectomycorrhizal truffle lifestyle.</title>
        <authorList>
            <person name="Murat C."/>
            <person name="Payen T."/>
            <person name="Noel B."/>
            <person name="Kuo A."/>
            <person name="Morin E."/>
            <person name="Chen J."/>
            <person name="Kohler A."/>
            <person name="Krizsan K."/>
            <person name="Balestrini R."/>
            <person name="Da Silva C."/>
            <person name="Montanini B."/>
            <person name="Hainaut M."/>
            <person name="Levati E."/>
            <person name="Barry K.W."/>
            <person name="Belfiori B."/>
            <person name="Cichocki N."/>
            <person name="Clum A."/>
            <person name="Dockter R.B."/>
            <person name="Fauchery L."/>
            <person name="Guy J."/>
            <person name="Iotti M."/>
            <person name="Le Tacon F."/>
            <person name="Lindquist E.A."/>
            <person name="Lipzen A."/>
            <person name="Malagnac F."/>
            <person name="Mello A."/>
            <person name="Molinier V."/>
            <person name="Miyauchi S."/>
            <person name="Poulain J."/>
            <person name="Riccioni C."/>
            <person name="Rubini A."/>
            <person name="Sitrit Y."/>
            <person name="Splivallo R."/>
            <person name="Traeger S."/>
            <person name="Wang M."/>
            <person name="Zifcakova L."/>
            <person name="Wipf D."/>
            <person name="Zambonelli A."/>
            <person name="Paolocci F."/>
            <person name="Nowrousian M."/>
            <person name="Ottonello S."/>
            <person name="Baldrian P."/>
            <person name="Spatafora J.W."/>
            <person name="Henrissat B."/>
            <person name="Nagy L.G."/>
            <person name="Aury J.M."/>
            <person name="Wincker P."/>
            <person name="Grigoriev I.V."/>
            <person name="Bonfante P."/>
            <person name="Martin F.M."/>
        </authorList>
    </citation>
    <scope>NUCLEOTIDE SEQUENCE [LARGE SCALE GENOMIC DNA]</scope>
    <source>
        <strain evidence="1 2">RN42</strain>
    </source>
</reference>